<dbReference type="EMBL" id="JAGQNX010000073">
    <property type="protein sequence ID" value="MCA9308368.1"/>
    <property type="molecule type" value="Genomic_DNA"/>
</dbReference>
<dbReference type="InterPro" id="IPR048466">
    <property type="entry name" value="DNA_pol3_delta-like_C"/>
</dbReference>
<name>A0A955ED49_UNCKA</name>
<evidence type="ECO:0000313" key="2">
    <source>
        <dbReference type="EMBL" id="MCA9308368.1"/>
    </source>
</evidence>
<dbReference type="Gene3D" id="1.20.272.10">
    <property type="match status" value="1"/>
</dbReference>
<reference evidence="2" key="2">
    <citation type="journal article" date="2021" name="Microbiome">
        <title>Successional dynamics and alternative stable states in a saline activated sludge microbial community over 9 years.</title>
        <authorList>
            <person name="Wang Y."/>
            <person name="Ye J."/>
            <person name="Ju F."/>
            <person name="Liu L."/>
            <person name="Boyd J.A."/>
            <person name="Deng Y."/>
            <person name="Parks D.H."/>
            <person name="Jiang X."/>
            <person name="Yin X."/>
            <person name="Woodcroft B.J."/>
            <person name="Tyson G.W."/>
            <person name="Hugenholtz P."/>
            <person name="Polz M.F."/>
            <person name="Zhang T."/>
        </authorList>
    </citation>
    <scope>NUCLEOTIDE SEQUENCE</scope>
    <source>
        <strain evidence="2">HKST-UBA79</strain>
    </source>
</reference>
<organism evidence="2 3">
    <name type="scientific">candidate division WWE3 bacterium</name>
    <dbReference type="NCBI Taxonomy" id="2053526"/>
    <lineage>
        <taxon>Bacteria</taxon>
        <taxon>Katanobacteria</taxon>
    </lineage>
</organism>
<dbReference type="SUPFAM" id="SSF48019">
    <property type="entry name" value="post-AAA+ oligomerization domain-like"/>
    <property type="match status" value="1"/>
</dbReference>
<protein>
    <recommendedName>
        <fullName evidence="1">DNA polymerase III delta subunit-like C-terminal domain-containing protein</fullName>
    </recommendedName>
</protein>
<dbReference type="InterPro" id="IPR008921">
    <property type="entry name" value="DNA_pol3_clamp-load_cplx_C"/>
</dbReference>
<evidence type="ECO:0000259" key="1">
    <source>
        <dbReference type="Pfam" id="PF21694"/>
    </source>
</evidence>
<proteinExistence type="predicted"/>
<accession>A0A955ED49</accession>
<dbReference type="GO" id="GO:0003677">
    <property type="term" value="F:DNA binding"/>
    <property type="evidence" value="ECO:0007669"/>
    <property type="project" value="InterPro"/>
</dbReference>
<comment type="caution">
    <text evidence="2">The sequence shown here is derived from an EMBL/GenBank/DDBJ whole genome shotgun (WGS) entry which is preliminary data.</text>
</comment>
<dbReference type="Pfam" id="PF21694">
    <property type="entry name" value="DNA_pol3_delta_C"/>
    <property type="match status" value="1"/>
</dbReference>
<dbReference type="AlphaFoldDB" id="A0A955ED49"/>
<dbReference type="Proteomes" id="UP000740557">
    <property type="component" value="Unassembled WGS sequence"/>
</dbReference>
<gene>
    <name evidence="2" type="ORF">KC980_02560</name>
</gene>
<sequence length="236" mass="26220">MILILHGENYSKSREILLQLRTKLNNPPKIEIDITQAHSSNFAQTLASQDIFFTSPLVVLDVSSLGRSNPTEFITAIDSMPSSSNLVILTDKTLTAANAFIKASKGWGAKVVKSDVTASSNIFKFVDNVFNLQRTKAYTEYANLIAESNDPFYLFSMLQFGLRNLVYAKFKAPHFISSANFTTQKAITQSEKFSADSLIELYDTFYTLDMQLKTGLVLSDVVVPYAIEKVISKATS</sequence>
<dbReference type="GO" id="GO:0006260">
    <property type="term" value="P:DNA replication"/>
    <property type="evidence" value="ECO:0007669"/>
    <property type="project" value="InterPro"/>
</dbReference>
<evidence type="ECO:0000313" key="3">
    <source>
        <dbReference type="Proteomes" id="UP000740557"/>
    </source>
</evidence>
<reference evidence="2" key="1">
    <citation type="submission" date="2020-04" db="EMBL/GenBank/DDBJ databases">
        <authorList>
            <person name="Zhang T."/>
        </authorList>
    </citation>
    <scope>NUCLEOTIDE SEQUENCE</scope>
    <source>
        <strain evidence="2">HKST-UBA79</strain>
    </source>
</reference>
<feature type="domain" description="DNA polymerase III delta subunit-like C-terminal" evidence="1">
    <location>
        <begin position="120"/>
        <end position="219"/>
    </location>
</feature>